<dbReference type="Proteomes" id="UP001519287">
    <property type="component" value="Unassembled WGS sequence"/>
</dbReference>
<dbReference type="InterPro" id="IPR009875">
    <property type="entry name" value="PilZ_domain"/>
</dbReference>
<reference evidence="2 3" key="1">
    <citation type="submission" date="2021-03" db="EMBL/GenBank/DDBJ databases">
        <title>Genomic Encyclopedia of Type Strains, Phase IV (KMG-IV): sequencing the most valuable type-strain genomes for metagenomic binning, comparative biology and taxonomic classification.</title>
        <authorList>
            <person name="Goeker M."/>
        </authorList>
    </citation>
    <scope>NUCLEOTIDE SEQUENCE [LARGE SCALE GENOMIC DNA]</scope>
    <source>
        <strain evidence="2 3">DSM 26048</strain>
    </source>
</reference>
<name>A0ABS4IYB1_9BACL</name>
<dbReference type="Pfam" id="PF07238">
    <property type="entry name" value="PilZ"/>
    <property type="match status" value="1"/>
</dbReference>
<evidence type="ECO:0000259" key="1">
    <source>
        <dbReference type="Pfam" id="PF07238"/>
    </source>
</evidence>
<gene>
    <name evidence="2" type="ORF">J2Z66_004180</name>
</gene>
<evidence type="ECO:0000313" key="2">
    <source>
        <dbReference type="EMBL" id="MBP1992571.1"/>
    </source>
</evidence>
<protein>
    <recommendedName>
        <fullName evidence="1">PilZ domain-containing protein</fullName>
    </recommendedName>
</protein>
<feature type="domain" description="PilZ" evidence="1">
    <location>
        <begin position="122"/>
        <end position="230"/>
    </location>
</feature>
<dbReference type="SUPFAM" id="SSF141371">
    <property type="entry name" value="PilZ domain-like"/>
    <property type="match status" value="1"/>
</dbReference>
<organism evidence="2 3">
    <name type="scientific">Paenibacillus eucommiae</name>
    <dbReference type="NCBI Taxonomy" id="1355755"/>
    <lineage>
        <taxon>Bacteria</taxon>
        <taxon>Bacillati</taxon>
        <taxon>Bacillota</taxon>
        <taxon>Bacilli</taxon>
        <taxon>Bacillales</taxon>
        <taxon>Paenibacillaceae</taxon>
        <taxon>Paenibacillus</taxon>
    </lineage>
</organism>
<dbReference type="RefSeq" id="WP_209973699.1">
    <property type="nucleotide sequence ID" value="NZ_JAGGLB010000014.1"/>
</dbReference>
<proteinExistence type="predicted"/>
<evidence type="ECO:0000313" key="3">
    <source>
        <dbReference type="Proteomes" id="UP001519287"/>
    </source>
</evidence>
<sequence>MEQEHQGGIMVPLGKAKARTQVQDILQTYGSKEGNDAEILIHSKTVVEKKDFVSTGILTYALGDIIEIEIAQYNAFQLGDKVKLTAYSKSGIFVFESTVVAKEFGSIIVINPPENRKKFSDKRAHPRVVVSSGGFLHSIHDFSKGQKQSFEKPFTFSIRNVSLSGLGFTIAHELELHDKMELEVELSLGFPMSCMAQIVRIEKRPSFTFCGTRYIGLAKEKSNALRAFILKSQVELYFDQKRETKHRKAVQKQ</sequence>
<comment type="caution">
    <text evidence="2">The sequence shown here is derived from an EMBL/GenBank/DDBJ whole genome shotgun (WGS) entry which is preliminary data.</text>
</comment>
<keyword evidence="3" id="KW-1185">Reference proteome</keyword>
<dbReference type="Gene3D" id="2.40.10.220">
    <property type="entry name" value="predicted glycosyltransferase like domains"/>
    <property type="match status" value="1"/>
</dbReference>
<accession>A0ABS4IYB1</accession>
<dbReference type="EMBL" id="JAGGLB010000014">
    <property type="protein sequence ID" value="MBP1992571.1"/>
    <property type="molecule type" value="Genomic_DNA"/>
</dbReference>